<keyword evidence="7 11" id="KW-1133">Transmembrane helix</keyword>
<sequence length="229" mass="24899">MQSPLETHPAFHLGPLPLSAPVLVTWGLMLALAGGSWLLTRRLALRPGRAQAALELVVETIDQQIRETMRVPAEPYLALIGTFFLFVLTANWSSLVPGIEPPTASIETDAALALIVFVAVIVHGVRVRGWRGYLRNFLYPNILMAPLNILETLTRSFALMVRLFGNVMSGVFVIGIVLSLVGFLVPVPLMALELLTGAVQAYIFSVLAMVFIGGAVEGEPGEARERNDR</sequence>
<comment type="subcellular location">
    <subcellularLocation>
        <location evidence="11 12">Cell membrane</location>
        <topology evidence="11 12">Multi-pass membrane protein</topology>
    </subcellularLocation>
    <subcellularLocation>
        <location evidence="1">Membrane</location>
        <topology evidence="1">Multi-pass membrane protein</topology>
    </subcellularLocation>
</comment>
<feature type="transmembrane region" description="Helical" evidence="11">
    <location>
        <begin position="76"/>
        <end position="95"/>
    </location>
</feature>
<feature type="transmembrane region" description="Helical" evidence="11">
    <location>
        <begin position="20"/>
        <end position="39"/>
    </location>
</feature>
<keyword evidence="13" id="KW-0378">Hydrolase</keyword>
<dbReference type="GO" id="GO:0005886">
    <property type="term" value="C:plasma membrane"/>
    <property type="evidence" value="ECO:0007669"/>
    <property type="project" value="UniProtKB-SubCell"/>
</dbReference>
<proteinExistence type="inferred from homology"/>
<evidence type="ECO:0000256" key="9">
    <source>
        <dbReference type="ARBA" id="ARBA00023136"/>
    </source>
</evidence>
<dbReference type="InterPro" id="IPR045082">
    <property type="entry name" value="ATP_syn_F0_a_bact/chloroplast"/>
</dbReference>
<dbReference type="CDD" id="cd00310">
    <property type="entry name" value="ATP-synt_Fo_a_6"/>
    <property type="match status" value="1"/>
</dbReference>
<evidence type="ECO:0000256" key="12">
    <source>
        <dbReference type="RuleBase" id="RU000483"/>
    </source>
</evidence>
<evidence type="ECO:0000313" key="14">
    <source>
        <dbReference type="Proteomes" id="UP000249065"/>
    </source>
</evidence>
<dbReference type="GO" id="GO:0045259">
    <property type="term" value="C:proton-transporting ATP synthase complex"/>
    <property type="evidence" value="ECO:0007669"/>
    <property type="project" value="UniProtKB-KW"/>
</dbReference>
<dbReference type="AlphaFoldDB" id="A0A327MII1"/>
<evidence type="ECO:0000256" key="5">
    <source>
        <dbReference type="ARBA" id="ARBA00022692"/>
    </source>
</evidence>
<evidence type="ECO:0000313" key="13">
    <source>
        <dbReference type="EMBL" id="RAI59988.1"/>
    </source>
</evidence>
<evidence type="ECO:0000256" key="11">
    <source>
        <dbReference type="HAMAP-Rule" id="MF_01393"/>
    </source>
</evidence>
<dbReference type="EMBL" id="QLIX01000003">
    <property type="protein sequence ID" value="RAI59988.1"/>
    <property type="molecule type" value="Genomic_DNA"/>
</dbReference>
<dbReference type="PANTHER" id="PTHR42823:SF3">
    <property type="entry name" value="ATP SYNTHASE SUBUNIT A, CHLOROPLASTIC"/>
    <property type="match status" value="1"/>
</dbReference>
<evidence type="ECO:0000256" key="1">
    <source>
        <dbReference type="ARBA" id="ARBA00004141"/>
    </source>
</evidence>
<dbReference type="PRINTS" id="PR00123">
    <property type="entry name" value="ATPASEA"/>
</dbReference>
<organism evidence="13 14">
    <name type="scientific">Roseicella frigidaeris</name>
    <dbReference type="NCBI Taxonomy" id="2230885"/>
    <lineage>
        <taxon>Bacteria</taxon>
        <taxon>Pseudomonadati</taxon>
        <taxon>Pseudomonadota</taxon>
        <taxon>Alphaproteobacteria</taxon>
        <taxon>Acetobacterales</taxon>
        <taxon>Roseomonadaceae</taxon>
        <taxon>Roseicella</taxon>
    </lineage>
</organism>
<dbReference type="OrthoDB" id="9789241at2"/>
<reference evidence="14" key="1">
    <citation type="submission" date="2018-06" db="EMBL/GenBank/DDBJ databases">
        <authorList>
            <person name="Khan S.A."/>
        </authorList>
    </citation>
    <scope>NUCLEOTIDE SEQUENCE [LARGE SCALE GENOMIC DNA]</scope>
    <source>
        <strain evidence="14">DB-1506</strain>
    </source>
</reference>
<dbReference type="InterPro" id="IPR035908">
    <property type="entry name" value="F0_ATP_A_sf"/>
</dbReference>
<keyword evidence="5 11" id="KW-0812">Transmembrane</keyword>
<keyword evidence="10 11" id="KW-0066">ATP synthesis</keyword>
<dbReference type="Proteomes" id="UP000249065">
    <property type="component" value="Unassembled WGS sequence"/>
</dbReference>
<keyword evidence="6 11" id="KW-0375">Hydrogen ion transport</keyword>
<keyword evidence="3 11" id="KW-0813">Transport</keyword>
<comment type="similarity">
    <text evidence="2 11 12">Belongs to the ATPase A chain family.</text>
</comment>
<evidence type="ECO:0000256" key="8">
    <source>
        <dbReference type="ARBA" id="ARBA00023065"/>
    </source>
</evidence>
<dbReference type="GO" id="GO:0042777">
    <property type="term" value="P:proton motive force-driven plasma membrane ATP synthesis"/>
    <property type="evidence" value="ECO:0007669"/>
    <property type="project" value="TreeGrafter"/>
</dbReference>
<feature type="transmembrane region" description="Helical" evidence="11">
    <location>
        <begin position="163"/>
        <end position="185"/>
    </location>
</feature>
<evidence type="ECO:0000256" key="4">
    <source>
        <dbReference type="ARBA" id="ARBA00022547"/>
    </source>
</evidence>
<dbReference type="NCBIfam" id="TIGR01131">
    <property type="entry name" value="ATP_synt_6_or_A"/>
    <property type="match status" value="1"/>
</dbReference>
<keyword evidence="14" id="KW-1185">Reference proteome</keyword>
<evidence type="ECO:0000256" key="6">
    <source>
        <dbReference type="ARBA" id="ARBA00022781"/>
    </source>
</evidence>
<keyword evidence="11" id="KW-1003">Cell membrane</keyword>
<feature type="transmembrane region" description="Helical" evidence="11">
    <location>
        <begin position="197"/>
        <end position="216"/>
    </location>
</feature>
<evidence type="ECO:0000256" key="3">
    <source>
        <dbReference type="ARBA" id="ARBA00022448"/>
    </source>
</evidence>
<dbReference type="SUPFAM" id="SSF81336">
    <property type="entry name" value="F1F0 ATP synthase subunit A"/>
    <property type="match status" value="1"/>
</dbReference>
<gene>
    <name evidence="11 13" type="primary">atpB</name>
    <name evidence="13" type="ORF">DOO78_07030</name>
</gene>
<accession>A0A327MII1</accession>
<feature type="transmembrane region" description="Helical" evidence="11">
    <location>
        <begin position="110"/>
        <end position="127"/>
    </location>
</feature>
<dbReference type="Pfam" id="PF00119">
    <property type="entry name" value="ATP-synt_A"/>
    <property type="match status" value="1"/>
</dbReference>
<evidence type="ECO:0000256" key="2">
    <source>
        <dbReference type="ARBA" id="ARBA00006810"/>
    </source>
</evidence>
<protein>
    <recommendedName>
        <fullName evidence="11 12">ATP synthase subunit a</fullName>
    </recommendedName>
    <alternativeName>
        <fullName evidence="11">ATP synthase F0 sector subunit a</fullName>
    </alternativeName>
    <alternativeName>
        <fullName evidence="11">F-ATPase subunit 6</fullName>
    </alternativeName>
</protein>
<comment type="function">
    <text evidence="11 12">Key component of the proton channel; it plays a direct role in the translocation of protons across the membrane.</text>
</comment>
<dbReference type="InterPro" id="IPR000568">
    <property type="entry name" value="ATP_synth_F0_asu"/>
</dbReference>
<dbReference type="GO" id="GO:0046933">
    <property type="term" value="F:proton-transporting ATP synthase activity, rotational mechanism"/>
    <property type="evidence" value="ECO:0007669"/>
    <property type="project" value="UniProtKB-UniRule"/>
</dbReference>
<dbReference type="HAMAP" id="MF_01393">
    <property type="entry name" value="ATP_synth_a_bact"/>
    <property type="match status" value="1"/>
</dbReference>
<keyword evidence="8 11" id="KW-0406">Ion transport</keyword>
<dbReference type="Gene3D" id="1.20.120.220">
    <property type="entry name" value="ATP synthase, F0 complex, subunit A"/>
    <property type="match status" value="1"/>
</dbReference>
<dbReference type="RefSeq" id="WP_111469019.1">
    <property type="nucleotide sequence ID" value="NZ_QLIX01000003.1"/>
</dbReference>
<comment type="caution">
    <text evidence="13">The sequence shown here is derived from an EMBL/GenBank/DDBJ whole genome shotgun (WGS) entry which is preliminary data.</text>
</comment>
<name>A0A327MII1_9PROT</name>
<keyword evidence="9 11" id="KW-0472">Membrane</keyword>
<dbReference type="GO" id="GO:0016787">
    <property type="term" value="F:hydrolase activity"/>
    <property type="evidence" value="ECO:0007669"/>
    <property type="project" value="UniProtKB-KW"/>
</dbReference>
<dbReference type="NCBIfam" id="NF009955">
    <property type="entry name" value="PRK13421.1"/>
    <property type="match status" value="1"/>
</dbReference>
<evidence type="ECO:0000256" key="7">
    <source>
        <dbReference type="ARBA" id="ARBA00022989"/>
    </source>
</evidence>
<dbReference type="PANTHER" id="PTHR42823">
    <property type="entry name" value="ATP SYNTHASE SUBUNIT A, CHLOROPLASTIC"/>
    <property type="match status" value="1"/>
</dbReference>
<evidence type="ECO:0000256" key="10">
    <source>
        <dbReference type="ARBA" id="ARBA00023310"/>
    </source>
</evidence>
<keyword evidence="4 11" id="KW-0138">CF(0)</keyword>